<dbReference type="EMBL" id="CP116942">
    <property type="protein sequence ID" value="WCO67469.1"/>
    <property type="molecule type" value="Genomic_DNA"/>
</dbReference>
<protein>
    <submittedName>
        <fullName evidence="1">Uncharacterized protein</fullName>
    </submittedName>
</protein>
<proteinExistence type="predicted"/>
<sequence length="221" mass="24010">MPELDPDATRTLEGLLAVGEDQRDDDWRRALHAVAADAPLASQHPQLIQGPDGFGYFALQIPPAGPLAEPYTVRHVQEPCTVGGFGCVIFGRDGEPAWVFRYGEMWALRAEGRFDTRPPGDDGGSVTLQAAEEVLVGAPSEEVLPEWARTVLRLALGHLGVERPLVAVVLRPGGVPERSLVLGPLGHVTDEERHHLTWYLPGHLGALFDVDGRWSAQSQPL</sequence>
<gene>
    <name evidence="1" type="ORF">PO878_01890</name>
</gene>
<keyword evidence="2" id="KW-1185">Reference proteome</keyword>
<dbReference type="KEGG" id="ima:PO878_01890"/>
<dbReference type="Proteomes" id="UP001216390">
    <property type="component" value="Chromosome"/>
</dbReference>
<reference evidence="1" key="1">
    <citation type="submission" date="2023-01" db="EMBL/GenBank/DDBJ databases">
        <title>The diversity of Class Acidimicrobiia in South China Sea sediment environments and the proposal of Iamia marina sp. nov., a novel species of the genus Iamia.</title>
        <authorList>
            <person name="He Y."/>
            <person name="Tian X."/>
        </authorList>
    </citation>
    <scope>NUCLEOTIDE SEQUENCE</scope>
    <source>
        <strain evidence="1">DSM 19957</strain>
    </source>
</reference>
<accession>A0AAE9YAL2</accession>
<name>A0AAE9YAL2_9ACTN</name>
<evidence type="ECO:0000313" key="2">
    <source>
        <dbReference type="Proteomes" id="UP001216390"/>
    </source>
</evidence>
<dbReference type="AlphaFoldDB" id="A0AAE9YAL2"/>
<dbReference type="RefSeq" id="WP_272736990.1">
    <property type="nucleotide sequence ID" value="NZ_CP116942.1"/>
</dbReference>
<evidence type="ECO:0000313" key="1">
    <source>
        <dbReference type="EMBL" id="WCO67469.1"/>
    </source>
</evidence>
<organism evidence="1 2">
    <name type="scientific">Iamia majanohamensis</name>
    <dbReference type="NCBI Taxonomy" id="467976"/>
    <lineage>
        <taxon>Bacteria</taxon>
        <taxon>Bacillati</taxon>
        <taxon>Actinomycetota</taxon>
        <taxon>Acidimicrobiia</taxon>
        <taxon>Acidimicrobiales</taxon>
        <taxon>Iamiaceae</taxon>
        <taxon>Iamia</taxon>
    </lineage>
</organism>